<dbReference type="SFLD" id="SFLDS00003">
    <property type="entry name" value="Haloacid_Dehalogenase"/>
    <property type="match status" value="1"/>
</dbReference>
<dbReference type="SUPFAM" id="SSF56784">
    <property type="entry name" value="HAD-like"/>
    <property type="match status" value="1"/>
</dbReference>
<accession>A0A1F7JHE8</accession>
<protein>
    <recommendedName>
        <fullName evidence="3">Haloacid dehalogenase</fullName>
    </recommendedName>
</protein>
<dbReference type="PRINTS" id="PR00413">
    <property type="entry name" value="HADHALOGNASE"/>
</dbReference>
<evidence type="ECO:0000313" key="2">
    <source>
        <dbReference type="Proteomes" id="UP000177418"/>
    </source>
</evidence>
<dbReference type="CDD" id="cd02603">
    <property type="entry name" value="HAD_sEH-N_like"/>
    <property type="match status" value="1"/>
</dbReference>
<name>A0A1F7JHE8_9BACT</name>
<dbReference type="PANTHER" id="PTHR43611">
    <property type="entry name" value="ALPHA-D-GLUCOSE 1-PHOSPHATE PHOSPHATASE"/>
    <property type="match status" value="1"/>
</dbReference>
<dbReference type="NCBIfam" id="TIGR01509">
    <property type="entry name" value="HAD-SF-IA-v3"/>
    <property type="match status" value="1"/>
</dbReference>
<dbReference type="Gene3D" id="1.10.150.240">
    <property type="entry name" value="Putative phosphatase, domain 2"/>
    <property type="match status" value="1"/>
</dbReference>
<dbReference type="InterPro" id="IPR006439">
    <property type="entry name" value="HAD-SF_hydro_IA"/>
</dbReference>
<dbReference type="SFLD" id="SFLDG01129">
    <property type="entry name" value="C1.5:_HAD__Beta-PGM__Phosphata"/>
    <property type="match status" value="1"/>
</dbReference>
<dbReference type="InterPro" id="IPR036412">
    <property type="entry name" value="HAD-like_sf"/>
</dbReference>
<dbReference type="InterPro" id="IPR023198">
    <property type="entry name" value="PGP-like_dom2"/>
</dbReference>
<evidence type="ECO:0008006" key="3">
    <source>
        <dbReference type="Google" id="ProtNLM"/>
    </source>
</evidence>
<sequence length="202" mass="23819">MKQNKIKFIYFDVGGVIVNWRIGVDKFAKQYQKKLTHVFSTFNKYDSDFCRGLYPAKKINEIFRKEYKIKDKLFDFHDYVINRFVPIKEVHDLIKDLDTEYRLGLLTNLHPGSYQMTALKNHLPKINFEIVIQSCEVGFIKPEKEIYLLAREKAGVKHEEILFIDDIKINVEEAAKLGWNVVHFDENNAKSSVSQIRRILSM</sequence>
<dbReference type="EMBL" id="MGAV01000012">
    <property type="protein sequence ID" value="OGK55022.1"/>
    <property type="molecule type" value="Genomic_DNA"/>
</dbReference>
<dbReference type="Proteomes" id="UP000177418">
    <property type="component" value="Unassembled WGS sequence"/>
</dbReference>
<gene>
    <name evidence="1" type="ORF">A3H78_00920</name>
</gene>
<dbReference type="Pfam" id="PF13419">
    <property type="entry name" value="HAD_2"/>
    <property type="match status" value="1"/>
</dbReference>
<reference evidence="1 2" key="1">
    <citation type="journal article" date="2016" name="Nat. Commun.">
        <title>Thousands of microbial genomes shed light on interconnected biogeochemical processes in an aquifer system.</title>
        <authorList>
            <person name="Anantharaman K."/>
            <person name="Brown C.T."/>
            <person name="Hug L.A."/>
            <person name="Sharon I."/>
            <person name="Castelle C.J."/>
            <person name="Probst A.J."/>
            <person name="Thomas B.C."/>
            <person name="Singh A."/>
            <person name="Wilkins M.J."/>
            <person name="Karaoz U."/>
            <person name="Brodie E.L."/>
            <person name="Williams K.H."/>
            <person name="Hubbard S.S."/>
            <person name="Banfield J.F."/>
        </authorList>
    </citation>
    <scope>NUCLEOTIDE SEQUENCE [LARGE SCALE GENOMIC DNA]</scope>
</reference>
<comment type="caution">
    <text evidence="1">The sequence shown here is derived from an EMBL/GenBank/DDBJ whole genome shotgun (WGS) entry which is preliminary data.</text>
</comment>
<evidence type="ECO:0000313" key="1">
    <source>
        <dbReference type="EMBL" id="OGK55022.1"/>
    </source>
</evidence>
<dbReference type="Gene3D" id="3.40.50.1000">
    <property type="entry name" value="HAD superfamily/HAD-like"/>
    <property type="match status" value="1"/>
</dbReference>
<dbReference type="InterPro" id="IPR041492">
    <property type="entry name" value="HAD_2"/>
</dbReference>
<dbReference type="AlphaFoldDB" id="A0A1F7JHE8"/>
<proteinExistence type="predicted"/>
<organism evidence="1 2">
    <name type="scientific">Candidatus Roizmanbacteria bacterium RIFCSPLOWO2_02_FULL_36_11</name>
    <dbReference type="NCBI Taxonomy" id="1802071"/>
    <lineage>
        <taxon>Bacteria</taxon>
        <taxon>Candidatus Roizmaniibacteriota</taxon>
    </lineage>
</organism>
<dbReference type="InterPro" id="IPR023214">
    <property type="entry name" value="HAD_sf"/>
</dbReference>
<dbReference type="PANTHER" id="PTHR43611:SF3">
    <property type="entry name" value="FLAVIN MONONUCLEOTIDE HYDROLASE 1, CHLOROPLATIC"/>
    <property type="match status" value="1"/>
</dbReference>